<dbReference type="GO" id="GO:0016020">
    <property type="term" value="C:membrane"/>
    <property type="evidence" value="ECO:0007669"/>
    <property type="project" value="UniProtKB-SubCell"/>
</dbReference>
<dbReference type="Pfam" id="PF02535">
    <property type="entry name" value="Zip"/>
    <property type="match status" value="1"/>
</dbReference>
<evidence type="ECO:0000256" key="5">
    <source>
        <dbReference type="SAM" id="Phobius"/>
    </source>
</evidence>
<keyword evidence="2 5" id="KW-0812">Transmembrane</keyword>
<feature type="transmembrane region" description="Helical" evidence="5">
    <location>
        <begin position="216"/>
        <end position="235"/>
    </location>
</feature>
<evidence type="ECO:0000256" key="2">
    <source>
        <dbReference type="ARBA" id="ARBA00022692"/>
    </source>
</evidence>
<reference evidence="6 7" key="1">
    <citation type="submission" date="2018-12" db="EMBL/GenBank/DDBJ databases">
        <title>three novel Halomonas strain isolated from plants.</title>
        <authorList>
            <person name="Sun C."/>
        </authorList>
    </citation>
    <scope>NUCLEOTIDE SEQUENCE [LARGE SCALE GENOMIC DNA]</scope>
    <source>
        <strain evidence="6 7">JCM 18142</strain>
    </source>
</reference>
<feature type="transmembrane region" description="Helical" evidence="5">
    <location>
        <begin position="66"/>
        <end position="84"/>
    </location>
</feature>
<proteinExistence type="predicted"/>
<gene>
    <name evidence="6" type="ORF">ELY38_08550</name>
</gene>
<accession>A0A3S0W931</accession>
<dbReference type="RefSeq" id="WP_127061376.1">
    <property type="nucleotide sequence ID" value="NZ_RZHF01000010.1"/>
</dbReference>
<dbReference type="EMBL" id="RZHF01000010">
    <property type="protein sequence ID" value="RUR32148.1"/>
    <property type="molecule type" value="Genomic_DNA"/>
</dbReference>
<evidence type="ECO:0000313" key="6">
    <source>
        <dbReference type="EMBL" id="RUR32148.1"/>
    </source>
</evidence>
<organism evidence="6 7">
    <name type="scientific">Vreelandella nanhaiensis</name>
    <dbReference type="NCBI Taxonomy" id="1258546"/>
    <lineage>
        <taxon>Bacteria</taxon>
        <taxon>Pseudomonadati</taxon>
        <taxon>Pseudomonadota</taxon>
        <taxon>Gammaproteobacteria</taxon>
        <taxon>Oceanospirillales</taxon>
        <taxon>Halomonadaceae</taxon>
        <taxon>Vreelandella</taxon>
    </lineage>
</organism>
<name>A0A3S0W931_9GAMM</name>
<feature type="transmembrane region" description="Helical" evidence="5">
    <location>
        <begin position="153"/>
        <end position="176"/>
    </location>
</feature>
<comment type="caution">
    <text evidence="6">The sequence shown here is derived from an EMBL/GenBank/DDBJ whole genome shotgun (WGS) entry which is preliminary data.</text>
</comment>
<feature type="transmembrane region" description="Helical" evidence="5">
    <location>
        <begin position="182"/>
        <end position="204"/>
    </location>
</feature>
<keyword evidence="3 5" id="KW-1133">Transmembrane helix</keyword>
<evidence type="ECO:0000256" key="1">
    <source>
        <dbReference type="ARBA" id="ARBA00004141"/>
    </source>
</evidence>
<comment type="subcellular location">
    <subcellularLocation>
        <location evidence="1">Membrane</location>
        <topology evidence="1">Multi-pass membrane protein</topology>
    </subcellularLocation>
</comment>
<sequence>MGFLQMLGLAVLPGLGILIGTLISEKKNLSDRVSAAALHWIAGTMLAVVGVEILPEVLKAQPSWPILIAVLIGGFLAIGSDRLIDRFTSENGKWTILFAVAVDMFADGITIGVSANISPNFALLVVLGLFIGDTPEGLINTSSFKKQDTSRKFRVLVAVLLGFLCLAGAVTSYWLTKNQSDLVKYLFLALTTGMYIQAAVEDLIERSHAKAGKNTLNQSLLIVGFTVYMAGSLFLKQ</sequence>
<dbReference type="OrthoDB" id="6548917at2"/>
<feature type="transmembrane region" description="Helical" evidence="5">
    <location>
        <begin position="35"/>
        <end position="54"/>
    </location>
</feature>
<dbReference type="GO" id="GO:0046873">
    <property type="term" value="F:metal ion transmembrane transporter activity"/>
    <property type="evidence" value="ECO:0007669"/>
    <property type="project" value="InterPro"/>
</dbReference>
<keyword evidence="7" id="KW-1185">Reference proteome</keyword>
<dbReference type="Proteomes" id="UP000287023">
    <property type="component" value="Unassembled WGS sequence"/>
</dbReference>
<evidence type="ECO:0000256" key="4">
    <source>
        <dbReference type="ARBA" id="ARBA00023136"/>
    </source>
</evidence>
<feature type="transmembrane region" description="Helical" evidence="5">
    <location>
        <begin position="6"/>
        <end position="23"/>
    </location>
</feature>
<protein>
    <submittedName>
        <fullName evidence="6">Uncharacterized protein</fullName>
    </submittedName>
</protein>
<dbReference type="AlphaFoldDB" id="A0A3S0W931"/>
<keyword evidence="4 5" id="KW-0472">Membrane</keyword>
<evidence type="ECO:0000313" key="7">
    <source>
        <dbReference type="Proteomes" id="UP000287023"/>
    </source>
</evidence>
<dbReference type="InterPro" id="IPR003689">
    <property type="entry name" value="ZIP"/>
</dbReference>
<evidence type="ECO:0000256" key="3">
    <source>
        <dbReference type="ARBA" id="ARBA00022989"/>
    </source>
</evidence>